<comment type="similarity">
    <text evidence="2">Belongs to the FliK family.</text>
</comment>
<keyword evidence="3" id="KW-1005">Bacterial flagellum biogenesis</keyword>
<feature type="region of interest" description="Disordered" evidence="4">
    <location>
        <begin position="1"/>
        <end position="59"/>
    </location>
</feature>
<dbReference type="InterPro" id="IPR052563">
    <property type="entry name" value="FliK"/>
</dbReference>
<evidence type="ECO:0000256" key="1">
    <source>
        <dbReference type="ARBA" id="ARBA00003944"/>
    </source>
</evidence>
<evidence type="ECO:0000313" key="6">
    <source>
        <dbReference type="EMBL" id="MFC5476002.1"/>
    </source>
</evidence>
<reference evidence="7" key="1">
    <citation type="journal article" date="2019" name="Int. J. Syst. Evol. Microbiol.">
        <title>The Global Catalogue of Microorganisms (GCM) 10K type strain sequencing project: providing services to taxonomists for standard genome sequencing and annotation.</title>
        <authorList>
            <consortium name="The Broad Institute Genomics Platform"/>
            <consortium name="The Broad Institute Genome Sequencing Center for Infectious Disease"/>
            <person name="Wu L."/>
            <person name="Ma J."/>
        </authorList>
    </citation>
    <scope>NUCLEOTIDE SEQUENCE [LARGE SCALE GENOMIC DNA]</scope>
    <source>
        <strain evidence="7">JCM 17066</strain>
    </source>
</reference>
<evidence type="ECO:0000256" key="2">
    <source>
        <dbReference type="ARBA" id="ARBA00009149"/>
    </source>
</evidence>
<keyword evidence="7" id="KW-1185">Reference proteome</keyword>
<feature type="region of interest" description="Disordered" evidence="4">
    <location>
        <begin position="205"/>
        <end position="244"/>
    </location>
</feature>
<dbReference type="Proteomes" id="UP001596045">
    <property type="component" value="Unassembled WGS sequence"/>
</dbReference>
<evidence type="ECO:0000256" key="4">
    <source>
        <dbReference type="SAM" id="MobiDB-lite"/>
    </source>
</evidence>
<sequence>MQCLTPFGDQDALQQAPQDEGRASQHNHHQQVEKSATQDRQQAHNSDQADAQRTVSATSATANATANNNELAAGKAAASSNSQFTVAATTQLNPAVSTVQPATNAASPAASPVSLPLTPTVGSGDWGPALGKQMIFMNNANHQVAELHLNPADLGPLKVTLTINDNQAQAMFVSAHQSVRDAVEAALPQLRSTLADSGISLGNTSVSADTQQQQQQSAFAQQASGQSGSRGGQQRGDGFASLSGGVERSAAPVVGRSVLGVVDTFA</sequence>
<dbReference type="PANTHER" id="PTHR37533:SF2">
    <property type="entry name" value="FLAGELLAR HOOK-LENGTH CONTROL PROTEIN"/>
    <property type="match status" value="1"/>
</dbReference>
<feature type="compositionally biased region" description="Low complexity" evidence="4">
    <location>
        <begin position="205"/>
        <end position="227"/>
    </location>
</feature>
<proteinExistence type="inferred from homology"/>
<evidence type="ECO:0000256" key="3">
    <source>
        <dbReference type="ARBA" id="ARBA00022795"/>
    </source>
</evidence>
<dbReference type="PRINTS" id="PR01007">
    <property type="entry name" value="FLGHOOKFLIK"/>
</dbReference>
<dbReference type="EMBL" id="JBHSMT010000029">
    <property type="protein sequence ID" value="MFC5476002.1"/>
    <property type="molecule type" value="Genomic_DNA"/>
</dbReference>
<dbReference type="RefSeq" id="WP_378999794.1">
    <property type="nucleotide sequence ID" value="NZ_JBHSMT010000029.1"/>
</dbReference>
<feature type="compositionally biased region" description="Polar residues" evidence="4">
    <location>
        <begin position="33"/>
        <end position="53"/>
    </location>
</feature>
<dbReference type="InterPro" id="IPR021136">
    <property type="entry name" value="Flagellar_hook_control-like_C"/>
</dbReference>
<evidence type="ECO:0000313" key="7">
    <source>
        <dbReference type="Proteomes" id="UP001596045"/>
    </source>
</evidence>
<accession>A0ABW0MG96</accession>
<dbReference type="Gene3D" id="3.30.750.140">
    <property type="match status" value="1"/>
</dbReference>
<protein>
    <submittedName>
        <fullName evidence="6">Flagellar hook-length control protein FliK</fullName>
    </submittedName>
</protein>
<keyword evidence="6" id="KW-0966">Cell projection</keyword>
<keyword evidence="6" id="KW-0282">Flagellum</keyword>
<dbReference type="Pfam" id="PF02120">
    <property type="entry name" value="Flg_hook"/>
    <property type="match status" value="1"/>
</dbReference>
<comment type="caution">
    <text evidence="6">The sequence shown here is derived from an EMBL/GenBank/DDBJ whole genome shotgun (WGS) entry which is preliminary data.</text>
</comment>
<dbReference type="InterPro" id="IPR038610">
    <property type="entry name" value="FliK-like_C_sf"/>
</dbReference>
<organism evidence="6 7">
    <name type="scientific">Paraherbaspirillum soli</name>
    <dbReference type="NCBI Taxonomy" id="631222"/>
    <lineage>
        <taxon>Bacteria</taxon>
        <taxon>Pseudomonadati</taxon>
        <taxon>Pseudomonadota</taxon>
        <taxon>Betaproteobacteria</taxon>
        <taxon>Burkholderiales</taxon>
        <taxon>Oxalobacteraceae</taxon>
        <taxon>Paraherbaspirillum</taxon>
    </lineage>
</organism>
<gene>
    <name evidence="6" type="ORF">ACFPM8_18735</name>
</gene>
<evidence type="ECO:0000259" key="5">
    <source>
        <dbReference type="Pfam" id="PF02120"/>
    </source>
</evidence>
<comment type="function">
    <text evidence="1">Controls the length of the flagellar hook.</text>
</comment>
<dbReference type="CDD" id="cd17470">
    <property type="entry name" value="T3SS_Flik_C"/>
    <property type="match status" value="1"/>
</dbReference>
<name>A0ABW0MG96_9BURK</name>
<keyword evidence="6" id="KW-0969">Cilium</keyword>
<dbReference type="InterPro" id="IPR001635">
    <property type="entry name" value="Flag_hook_Flik"/>
</dbReference>
<feature type="domain" description="Flagellar hook-length control protein-like C-terminal" evidence="5">
    <location>
        <begin position="132"/>
        <end position="215"/>
    </location>
</feature>
<dbReference type="PANTHER" id="PTHR37533">
    <property type="entry name" value="FLAGELLAR HOOK-LENGTH CONTROL PROTEIN"/>
    <property type="match status" value="1"/>
</dbReference>